<gene>
    <name evidence="2" type="ORF">IAB99_09810</name>
</gene>
<protein>
    <submittedName>
        <fullName evidence="2">AGE family epimerase/isomerase</fullName>
    </submittedName>
</protein>
<keyword evidence="1" id="KW-0732">Signal</keyword>
<name>A0A9D9NCG1_9BACT</name>
<dbReference type="Gene3D" id="1.50.10.20">
    <property type="match status" value="1"/>
</dbReference>
<reference evidence="2" key="1">
    <citation type="submission" date="2020-10" db="EMBL/GenBank/DDBJ databases">
        <authorList>
            <person name="Gilroy R."/>
        </authorList>
    </citation>
    <scope>NUCLEOTIDE SEQUENCE</scope>
    <source>
        <strain evidence="2">B1-15692</strain>
    </source>
</reference>
<dbReference type="InterPro" id="IPR014512">
    <property type="entry name" value="O_gly_hydro"/>
</dbReference>
<feature type="chain" id="PRO_5039352154" evidence="1">
    <location>
        <begin position="23"/>
        <end position="402"/>
    </location>
</feature>
<dbReference type="InterPro" id="IPR005198">
    <property type="entry name" value="Glyco_hydro_76"/>
</dbReference>
<dbReference type="PIRSF" id="PIRSF021505">
    <property type="entry name" value="O_gly_hdrol"/>
    <property type="match status" value="1"/>
</dbReference>
<dbReference type="Proteomes" id="UP000823660">
    <property type="component" value="Unassembled WGS sequence"/>
</dbReference>
<comment type="caution">
    <text evidence="2">The sequence shown here is derived from an EMBL/GenBank/DDBJ whole genome shotgun (WGS) entry which is preliminary data.</text>
</comment>
<evidence type="ECO:0000256" key="1">
    <source>
        <dbReference type="SAM" id="SignalP"/>
    </source>
</evidence>
<accession>A0A9D9NCG1</accession>
<dbReference type="PANTHER" id="PTHR47791">
    <property type="entry name" value="MEIOTICALLY UP-REGULATED GENE 191 PROTEIN"/>
    <property type="match status" value="1"/>
</dbReference>
<dbReference type="PROSITE" id="PS51257">
    <property type="entry name" value="PROKAR_LIPOPROTEIN"/>
    <property type="match status" value="1"/>
</dbReference>
<dbReference type="Pfam" id="PF03663">
    <property type="entry name" value="Glyco_hydro_76"/>
    <property type="match status" value="1"/>
</dbReference>
<dbReference type="GO" id="GO:0005975">
    <property type="term" value="P:carbohydrate metabolic process"/>
    <property type="evidence" value="ECO:0007669"/>
    <property type="project" value="InterPro"/>
</dbReference>
<dbReference type="InterPro" id="IPR008928">
    <property type="entry name" value="6-hairpin_glycosidase_sf"/>
</dbReference>
<feature type="signal peptide" evidence="1">
    <location>
        <begin position="1"/>
        <end position="22"/>
    </location>
</feature>
<proteinExistence type="predicted"/>
<evidence type="ECO:0000313" key="2">
    <source>
        <dbReference type="EMBL" id="MBO8468035.1"/>
    </source>
</evidence>
<organism evidence="2 3">
    <name type="scientific">Candidatus Cryptobacteroides faecipullorum</name>
    <dbReference type="NCBI Taxonomy" id="2840764"/>
    <lineage>
        <taxon>Bacteria</taxon>
        <taxon>Pseudomonadati</taxon>
        <taxon>Bacteroidota</taxon>
        <taxon>Bacteroidia</taxon>
        <taxon>Bacteroidales</taxon>
        <taxon>Candidatus Cryptobacteroides</taxon>
    </lineage>
</organism>
<evidence type="ECO:0000313" key="3">
    <source>
        <dbReference type="Proteomes" id="UP000823660"/>
    </source>
</evidence>
<dbReference type="SUPFAM" id="SSF48208">
    <property type="entry name" value="Six-hairpin glycosidases"/>
    <property type="match status" value="1"/>
</dbReference>
<reference evidence="2" key="2">
    <citation type="journal article" date="2021" name="PeerJ">
        <title>Extensive microbial diversity within the chicken gut microbiome revealed by metagenomics and culture.</title>
        <authorList>
            <person name="Gilroy R."/>
            <person name="Ravi A."/>
            <person name="Getino M."/>
            <person name="Pursley I."/>
            <person name="Horton D.L."/>
            <person name="Alikhan N.F."/>
            <person name="Baker D."/>
            <person name="Gharbi K."/>
            <person name="Hall N."/>
            <person name="Watson M."/>
            <person name="Adriaenssens E.M."/>
            <person name="Foster-Nyarko E."/>
            <person name="Jarju S."/>
            <person name="Secka A."/>
            <person name="Antonio M."/>
            <person name="Oren A."/>
            <person name="Chaudhuri R.R."/>
            <person name="La Ragione R."/>
            <person name="Hildebrand F."/>
            <person name="Pallen M.J."/>
        </authorList>
    </citation>
    <scope>NUCLEOTIDE SEQUENCE</scope>
    <source>
        <strain evidence="2">B1-15692</strain>
    </source>
</reference>
<dbReference type="AlphaFoldDB" id="A0A9D9NCG1"/>
<dbReference type="EMBL" id="JADIMH010000067">
    <property type="protein sequence ID" value="MBO8468035.1"/>
    <property type="molecule type" value="Genomic_DNA"/>
</dbReference>
<sequence length="402" mass="45574">MKLNLFPLGPALCALAVASCSAGTADLQDAYLEKAEATMQAIYTFYSVEENCLLRENYPFDDGYKAGYLASEEQASRPNPYSYLWPFSGTLSAAAAIMESDPSYEDTLTRRVLPGLQEYYDTVREPAAYSSYISSAPLSDRFYDDNVWLGIDFTDLYLMTESKQYLDKAELIWKFIESGMDDRLGGGIYWCEQKKGSKNTCSNAPGSVFALKLYKATGNQHYLDQGKALYEWTRNTLMDSTDFLYFDNISLTGRIQTWKFAYNSGQMIQAGALLYGITGDESYLTEARRTAESCYDYFFEEYTSEDGTSFRILKSGNTWFNAVMVRGLAELYKVDGNRTYIDAVMKSLETAWEKSRTEEGLFNDDCSGRKTNETKWLLVQGAMAEMYARMAGICAYDENRNR</sequence>
<dbReference type="PANTHER" id="PTHR47791:SF4">
    <property type="entry name" value="(PUTATIVE SECRETED PROTEIN)-RELATED"/>
    <property type="match status" value="1"/>
</dbReference>
<dbReference type="InterPro" id="IPR053169">
    <property type="entry name" value="MUG_Protein"/>
</dbReference>